<sequence>MTDEMLSEGLLTTLIVDNPLAQGQAASGAAPSAKPTMVGDRSKLVLLAMPGVTTDGPEVARLLQAISAAGSWKVFTTRSIAARVPESQAIRHKARPLQIAGQLERSSEQQGRFQGGHALALAHVGGGDGGGAAGIGGGGSVTGPGAHNSAGVATGAGGSLFDGSAVLRFGYVPGRAWRAERLHGIVLDMARASLADRAGDAEAATAVACSKLPGGAVGLWGEHERPVPSAGAPTAGDVMATSAEMATYAAPPPPRVTTGAAPFAMAMAVDAAEAAAATAAAMPMAMTVAVPADAPSRGAVPGTLAARIETSQLLRSLLVTDYLALCGLGALPPDSARLLHECRRPAGVPAARVLDLPSEIERFLIGDGPQSSKASQRLGQLLGLLENLGLLVCDSSAVSSAPPGHHPTAFYVYTHAGHATWHGGLPAEGTPVGAVSGTPTEGGGPSVASAGAVSGTPTEGGGPSAASAGAVSGTPTEGGGPSVASAGAEPAPEGVEPPAALPPHLPARAHAVLSQLKEAQWSTNRPLTSLQKFRLSQANPSALATSSSAELVARADELELHPEQLLHYVQSLPSRLPKHTSTAEGGLAQAAPPKRRKSAASSVSSVSSTMGGMGRGSEGPTEDAPEEHLEGGVNHSHLEGAKGPMAPPPPAVHMRFGPPASTKRKR</sequence>
<evidence type="ECO:0000256" key="1">
    <source>
        <dbReference type="SAM" id="MobiDB-lite"/>
    </source>
</evidence>
<dbReference type="EMBL" id="JWZX01000149">
    <property type="protein sequence ID" value="KOO53622.1"/>
    <property type="molecule type" value="Genomic_DNA"/>
</dbReference>
<feature type="region of interest" description="Disordered" evidence="1">
    <location>
        <begin position="424"/>
        <end position="503"/>
    </location>
</feature>
<feature type="region of interest" description="Disordered" evidence="1">
    <location>
        <begin position="576"/>
        <end position="666"/>
    </location>
</feature>
<proteinExistence type="predicted"/>
<feature type="compositionally biased region" description="Low complexity" evidence="1">
    <location>
        <begin position="482"/>
        <end position="498"/>
    </location>
</feature>
<protein>
    <submittedName>
        <fullName evidence="2">Uncharacterized protein</fullName>
    </submittedName>
</protein>
<accession>A0A0M0LRU4</accession>
<feature type="compositionally biased region" description="Low complexity" evidence="1">
    <location>
        <begin position="599"/>
        <end position="610"/>
    </location>
</feature>
<evidence type="ECO:0000313" key="2">
    <source>
        <dbReference type="EMBL" id="KOO53622.1"/>
    </source>
</evidence>
<dbReference type="Proteomes" id="UP000037460">
    <property type="component" value="Unassembled WGS sequence"/>
</dbReference>
<feature type="non-terminal residue" evidence="2">
    <location>
        <position position="666"/>
    </location>
</feature>
<keyword evidence="3" id="KW-1185">Reference proteome</keyword>
<name>A0A0M0LRU4_9EUKA</name>
<feature type="compositionally biased region" description="Low complexity" evidence="1">
    <location>
        <begin position="446"/>
        <end position="457"/>
    </location>
</feature>
<feature type="compositionally biased region" description="Basic and acidic residues" evidence="1">
    <location>
        <begin position="626"/>
        <end position="640"/>
    </location>
</feature>
<feature type="compositionally biased region" description="Low complexity" evidence="1">
    <location>
        <begin position="464"/>
        <end position="475"/>
    </location>
</feature>
<evidence type="ECO:0000313" key="3">
    <source>
        <dbReference type="Proteomes" id="UP000037460"/>
    </source>
</evidence>
<comment type="caution">
    <text evidence="2">The sequence shown here is derived from an EMBL/GenBank/DDBJ whole genome shotgun (WGS) entry which is preliminary data.</text>
</comment>
<dbReference type="AlphaFoldDB" id="A0A0M0LRU4"/>
<reference evidence="3" key="1">
    <citation type="journal article" date="2015" name="PLoS Genet.">
        <title>Genome Sequence and Transcriptome Analyses of Chrysochromulina tobin: Metabolic Tools for Enhanced Algal Fitness in the Prominent Order Prymnesiales (Haptophyceae).</title>
        <authorList>
            <person name="Hovde B.T."/>
            <person name="Deodato C.R."/>
            <person name="Hunsperger H.M."/>
            <person name="Ryken S.A."/>
            <person name="Yost W."/>
            <person name="Jha R.K."/>
            <person name="Patterson J."/>
            <person name="Monnat R.J. Jr."/>
            <person name="Barlow S.B."/>
            <person name="Starkenburg S.R."/>
            <person name="Cattolico R.A."/>
        </authorList>
    </citation>
    <scope>NUCLEOTIDE SEQUENCE</scope>
    <source>
        <strain evidence="3">CCMP291</strain>
    </source>
</reference>
<gene>
    <name evidence="2" type="ORF">Ctob_015988</name>
</gene>
<organism evidence="2 3">
    <name type="scientific">Chrysochromulina tobinii</name>
    <dbReference type="NCBI Taxonomy" id="1460289"/>
    <lineage>
        <taxon>Eukaryota</taxon>
        <taxon>Haptista</taxon>
        <taxon>Haptophyta</taxon>
        <taxon>Prymnesiophyceae</taxon>
        <taxon>Prymnesiales</taxon>
        <taxon>Chrysochromulinaceae</taxon>
        <taxon>Chrysochromulina</taxon>
    </lineage>
</organism>